<evidence type="ECO:0000313" key="3">
    <source>
        <dbReference type="Proteomes" id="UP000552644"/>
    </source>
</evidence>
<dbReference type="EMBL" id="JACHJP010000007">
    <property type="protein sequence ID" value="MBB4918561.1"/>
    <property type="molecule type" value="Genomic_DNA"/>
</dbReference>
<dbReference type="RefSeq" id="WP_184719954.1">
    <property type="nucleotide sequence ID" value="NZ_JACHJP010000007.1"/>
</dbReference>
<keyword evidence="1" id="KW-0472">Membrane</keyword>
<accession>A0A7W7QRT7</accession>
<comment type="caution">
    <text evidence="2">The sequence shown here is derived from an EMBL/GenBank/DDBJ whole genome shotgun (WGS) entry which is preliminary data.</text>
</comment>
<feature type="transmembrane region" description="Helical" evidence="1">
    <location>
        <begin position="38"/>
        <end position="62"/>
    </location>
</feature>
<sequence length="136" mass="15149">MADEGSVRGVSDMAGRGGLLALWLSSVLVARFRDGSPVLVVALFVCMAASAAYCLFWLYARWRFGGREKKLPEEEAAESQKSFSDSLTFQIALLAYLLITLNGYSDDLWLFVTYAPLPLVLAFDLLEKLYAVLRNR</sequence>
<evidence type="ECO:0000313" key="2">
    <source>
        <dbReference type="EMBL" id="MBB4918561.1"/>
    </source>
</evidence>
<dbReference type="Proteomes" id="UP000552644">
    <property type="component" value="Unassembled WGS sequence"/>
</dbReference>
<organism evidence="2 3">
    <name type="scientific">Streptosporangium saharense</name>
    <dbReference type="NCBI Taxonomy" id="1706840"/>
    <lineage>
        <taxon>Bacteria</taxon>
        <taxon>Bacillati</taxon>
        <taxon>Actinomycetota</taxon>
        <taxon>Actinomycetes</taxon>
        <taxon>Streptosporangiales</taxon>
        <taxon>Streptosporangiaceae</taxon>
        <taxon>Streptosporangium</taxon>
    </lineage>
</organism>
<evidence type="ECO:0000256" key="1">
    <source>
        <dbReference type="SAM" id="Phobius"/>
    </source>
</evidence>
<gene>
    <name evidence="2" type="ORF">FHS44_005691</name>
</gene>
<name>A0A7W7QRT7_9ACTN</name>
<dbReference type="AlphaFoldDB" id="A0A7W7QRT7"/>
<protein>
    <submittedName>
        <fullName evidence="2">Uncharacterized protein</fullName>
    </submittedName>
</protein>
<keyword evidence="1" id="KW-1133">Transmembrane helix</keyword>
<keyword evidence="1" id="KW-0812">Transmembrane</keyword>
<keyword evidence="3" id="KW-1185">Reference proteome</keyword>
<reference evidence="2 3" key="1">
    <citation type="submission" date="2020-08" db="EMBL/GenBank/DDBJ databases">
        <title>Genomic Encyclopedia of Type Strains, Phase III (KMG-III): the genomes of soil and plant-associated and newly described type strains.</title>
        <authorList>
            <person name="Whitman W."/>
        </authorList>
    </citation>
    <scope>NUCLEOTIDE SEQUENCE [LARGE SCALE GENOMIC DNA]</scope>
    <source>
        <strain evidence="2 3">CECT 8840</strain>
    </source>
</reference>
<proteinExistence type="predicted"/>